<sequence length="92" mass="11245">MKQKRLSRKIRKSYTIQTNIDELAEVLAKLLYELKIDQIHIMTYKDRIDIFATKKMKLLYVELYEKIFSLTDDDIDRIDEYEKRIQKLKESK</sequence>
<dbReference type="EMBL" id="VUMR01000018">
    <property type="protein sequence ID" value="MSS56222.1"/>
    <property type="molecule type" value="Genomic_DNA"/>
</dbReference>
<evidence type="ECO:0000313" key="1">
    <source>
        <dbReference type="EMBL" id="MSS56222.1"/>
    </source>
</evidence>
<accession>A0A6N7VH37</accession>
<organism evidence="1 2">
    <name type="scientific">Holdemanella porci</name>
    <dbReference type="NCBI Taxonomy" id="2652276"/>
    <lineage>
        <taxon>Bacteria</taxon>
        <taxon>Bacillati</taxon>
        <taxon>Bacillota</taxon>
        <taxon>Erysipelotrichia</taxon>
        <taxon>Erysipelotrichales</taxon>
        <taxon>Erysipelotrichaceae</taxon>
        <taxon>Holdemanella</taxon>
    </lineage>
</organism>
<dbReference type="RefSeq" id="WP_154555870.1">
    <property type="nucleotide sequence ID" value="NZ_JBQKEK010000046.1"/>
</dbReference>
<gene>
    <name evidence="1" type="ORF">FYJ55_04785</name>
</gene>
<dbReference type="AlphaFoldDB" id="A0A6N7VH37"/>
<comment type="caution">
    <text evidence="1">The sequence shown here is derived from an EMBL/GenBank/DDBJ whole genome shotgun (WGS) entry which is preliminary data.</text>
</comment>
<name>A0A6N7VH37_9FIRM</name>
<dbReference type="GeneID" id="93158604"/>
<dbReference type="Proteomes" id="UP000434241">
    <property type="component" value="Unassembled WGS sequence"/>
</dbReference>
<reference evidence="1 2" key="1">
    <citation type="submission" date="2019-08" db="EMBL/GenBank/DDBJ databases">
        <title>In-depth cultivation of the pig gut microbiome towards novel bacterial diversity and tailored functional studies.</title>
        <authorList>
            <person name="Wylensek D."/>
            <person name="Hitch T.C.A."/>
            <person name="Clavel T."/>
        </authorList>
    </citation>
    <scope>NUCLEOTIDE SEQUENCE [LARGE SCALE GENOMIC DNA]</scope>
    <source>
        <strain evidence="1 2">LKV-472-APC-3</strain>
    </source>
</reference>
<proteinExistence type="predicted"/>
<evidence type="ECO:0000313" key="2">
    <source>
        <dbReference type="Proteomes" id="UP000434241"/>
    </source>
</evidence>
<protein>
    <submittedName>
        <fullName evidence="1">Uncharacterized protein</fullName>
    </submittedName>
</protein>
<keyword evidence="2" id="KW-1185">Reference proteome</keyword>